<dbReference type="EMBL" id="CP151406">
    <property type="protein sequence ID" value="WZJ22204.1"/>
    <property type="molecule type" value="Genomic_DNA"/>
</dbReference>
<dbReference type="InterPro" id="IPR036013">
    <property type="entry name" value="Band_7/SPFH_dom_sf"/>
</dbReference>
<sequence>MSLTGFIKKQFIDILEWTESDDGTLAWRYPMRDNEIQNGASLTVRESQLALFVDEGQVADVFGPGRHRLSTATLPLLTNLRHWDKLFASPFKSDVYFFSTRLQLDRTWGTATPIVIRDAEFGAVRLRAYGIYAYRLSDPLRFHQKVSGTREHYGRDDLEGQLRNTLVAGLTTLFAESGIPFLDLAANQDALAKAMRERAAPMFAELGLELESLVVQNFSLPDELQKTLDQRISMGMLGDLQRYTQYQVASSIPDAARNEGGLAALGAGFGFGQMIGQSVGGATAPAAAAGADEIVATLEKLHTLVGKGVLSQAEFDAKKEELLKKLG</sequence>
<proteinExistence type="predicted"/>
<name>A0ABZ2XHW5_9RHOO</name>
<keyword evidence="3" id="KW-1185">Reference proteome</keyword>
<evidence type="ECO:0000313" key="3">
    <source>
        <dbReference type="Proteomes" id="UP001479520"/>
    </source>
</evidence>
<evidence type="ECO:0000313" key="2">
    <source>
        <dbReference type="EMBL" id="WZJ22204.1"/>
    </source>
</evidence>
<accession>A0ABZ2XHW5</accession>
<dbReference type="InterPro" id="IPR033880">
    <property type="entry name" value="SPFH_YdjI"/>
</dbReference>
<dbReference type="RefSeq" id="WP_281981980.1">
    <property type="nucleotide sequence ID" value="NZ_CALFBA010000025.1"/>
</dbReference>
<gene>
    <name evidence="2" type="ORF">AADV58_03360</name>
</gene>
<dbReference type="PANTHER" id="PTHR37826">
    <property type="entry name" value="FLOTILLIN BAND_7_5 DOMAIN PROTEIN"/>
    <property type="match status" value="1"/>
</dbReference>
<protein>
    <submittedName>
        <fullName evidence="2">SPFH domain-containing protein</fullName>
    </submittedName>
</protein>
<organism evidence="2 3">
    <name type="scientific">Azonexus hydrophilus</name>
    <dbReference type="NCBI Taxonomy" id="418702"/>
    <lineage>
        <taxon>Bacteria</taxon>
        <taxon>Pseudomonadati</taxon>
        <taxon>Pseudomonadota</taxon>
        <taxon>Betaproteobacteria</taxon>
        <taxon>Rhodocyclales</taxon>
        <taxon>Azonexaceae</taxon>
        <taxon>Azonexus</taxon>
    </lineage>
</organism>
<dbReference type="Proteomes" id="UP001479520">
    <property type="component" value="Chromosome"/>
</dbReference>
<dbReference type="PANTHER" id="PTHR37826:SF2">
    <property type="entry name" value="ZINC-RIBBON DOMAIN-CONTAINING PROTEIN"/>
    <property type="match status" value="1"/>
</dbReference>
<feature type="domain" description="SPFH" evidence="1">
    <location>
        <begin position="26"/>
        <end position="235"/>
    </location>
</feature>
<dbReference type="Pfam" id="PF13421">
    <property type="entry name" value="Band_7_1"/>
    <property type="match status" value="1"/>
</dbReference>
<dbReference type="Gene3D" id="3.30.479.30">
    <property type="entry name" value="Band 7 domain"/>
    <property type="match status" value="1"/>
</dbReference>
<dbReference type="CDD" id="cd03408">
    <property type="entry name" value="SPFH_like_u1"/>
    <property type="match status" value="1"/>
</dbReference>
<dbReference type="SUPFAM" id="SSF117892">
    <property type="entry name" value="Band 7/SPFH domain"/>
    <property type="match status" value="1"/>
</dbReference>
<evidence type="ECO:0000259" key="1">
    <source>
        <dbReference type="Pfam" id="PF13421"/>
    </source>
</evidence>
<reference evidence="2 3" key="1">
    <citation type="submission" date="2024-04" db="EMBL/GenBank/DDBJ databases">
        <title>Dissimilatory iodate-reducing microorganisms contribute to the enrichment of iodine in groundwater.</title>
        <authorList>
            <person name="Jiang Z."/>
        </authorList>
    </citation>
    <scope>NUCLEOTIDE SEQUENCE [LARGE SCALE GENOMIC DNA]</scope>
    <source>
        <strain evidence="2 3">NCP973</strain>
    </source>
</reference>